<comment type="domain">
    <text evidence="9">The C-terminal domain binds 2 Fe-S clusters but is otherwise mostly in an intrinsically disordered conformation.</text>
</comment>
<dbReference type="AlphaFoldDB" id="A0AAV9J087"/>
<feature type="short sequence motif" description="Cx2C motif 1" evidence="9">
    <location>
        <begin position="230"/>
        <end position="233"/>
    </location>
</feature>
<comment type="domain">
    <text evidence="9">The N-terminal domain has structural similarity with S-adenosyl-L-methionine-dependent methyltransferases, but does not bind S-adenosyl-L-methionine. It is required for correct assembly of the 2 Fe-S clusters.</text>
</comment>
<dbReference type="Pfam" id="PF05093">
    <property type="entry name" value="CIAPIN1"/>
    <property type="match status" value="1"/>
</dbReference>
<gene>
    <name evidence="11" type="ORF">CDCA_CDCA13G3726</name>
</gene>
<feature type="binding site" evidence="9">
    <location>
        <position position="205"/>
    </location>
    <ligand>
        <name>[2Fe-2S] cluster</name>
        <dbReference type="ChEBI" id="CHEBI:190135"/>
    </ligand>
</feature>
<reference evidence="11 12" key="1">
    <citation type="submission" date="2022-07" db="EMBL/GenBank/DDBJ databases">
        <title>Genome-wide signatures of adaptation to extreme environments.</title>
        <authorList>
            <person name="Cho C.H."/>
            <person name="Yoon H.S."/>
        </authorList>
    </citation>
    <scope>NUCLEOTIDE SEQUENCE [LARGE SCALE GENOMIC DNA]</scope>
    <source>
        <strain evidence="11 12">DBV 063 E5</strain>
    </source>
</reference>
<evidence type="ECO:0000256" key="3">
    <source>
        <dbReference type="ARBA" id="ARBA00022485"/>
    </source>
</evidence>
<dbReference type="PANTHER" id="PTHR13273:SF14">
    <property type="entry name" value="ANAMORSIN"/>
    <property type="match status" value="1"/>
</dbReference>
<dbReference type="InterPro" id="IPR007785">
    <property type="entry name" value="Anamorsin"/>
</dbReference>
<dbReference type="GO" id="GO:0051537">
    <property type="term" value="F:2 iron, 2 sulfur cluster binding"/>
    <property type="evidence" value="ECO:0007669"/>
    <property type="project" value="UniProtKB-UniRule"/>
</dbReference>
<evidence type="ECO:0000259" key="10">
    <source>
        <dbReference type="Pfam" id="PF05093"/>
    </source>
</evidence>
<sequence length="269" mass="28062">MGTVDGGCWRVEVAALVRGVDDVSAAVRALRAHAELMGSSGAEGVEVICATDGVTDLSVRERVRAACLDLEWLGALLEGVQPGGELRVRVSAAEEEVKGLSSWRASLQQRLCMAGWNVAEDAHSQDGAAEGWIVARRPAAADGVLGAAVPITVSDHGAEYLDEEELLPSEALRQRVTGSGSAKAGCGTGDSQRPAGRQPCANCTCGLKEQAEGKQAPPHPLQFQPRTGACNNCNLGDAFRCANCPYLGLPPFRAGESVKLDASIITSDL</sequence>
<proteinExistence type="inferred from homology"/>
<dbReference type="InterPro" id="IPR046408">
    <property type="entry name" value="CIAPIN1"/>
</dbReference>
<feature type="binding site" evidence="9">
    <location>
        <position position="186"/>
    </location>
    <ligand>
        <name>[2Fe-2S] cluster</name>
        <dbReference type="ChEBI" id="CHEBI:190135"/>
    </ligand>
</feature>
<keyword evidence="8 9" id="KW-0496">Mitochondrion</keyword>
<organism evidence="11 12">
    <name type="scientific">Cyanidium caldarium</name>
    <name type="common">Red alga</name>
    <dbReference type="NCBI Taxonomy" id="2771"/>
    <lineage>
        <taxon>Eukaryota</taxon>
        <taxon>Rhodophyta</taxon>
        <taxon>Bangiophyceae</taxon>
        <taxon>Cyanidiales</taxon>
        <taxon>Cyanidiaceae</taxon>
        <taxon>Cyanidium</taxon>
    </lineage>
</organism>
<dbReference type="GO" id="GO:0009055">
    <property type="term" value="F:electron transfer activity"/>
    <property type="evidence" value="ECO:0007669"/>
    <property type="project" value="UniProtKB-UniRule"/>
</dbReference>
<dbReference type="Proteomes" id="UP001301350">
    <property type="component" value="Unassembled WGS sequence"/>
</dbReference>
<comment type="caution">
    <text evidence="9">Lacks conserved residue(s) required for the propagation of feature annotation.</text>
</comment>
<evidence type="ECO:0000313" key="11">
    <source>
        <dbReference type="EMBL" id="KAK4537701.1"/>
    </source>
</evidence>
<comment type="cofactor">
    <cofactor evidence="1 9">
        <name>[4Fe-4S] cluster</name>
        <dbReference type="ChEBI" id="CHEBI:49883"/>
    </cofactor>
</comment>
<dbReference type="HAMAP" id="MF_03115">
    <property type="entry name" value="Anamorsin"/>
    <property type="match status" value="1"/>
</dbReference>
<comment type="subunit">
    <text evidence="9">Monomer.</text>
</comment>
<feature type="binding site" evidence="9">
    <location>
        <position position="233"/>
    </location>
    <ligand>
        <name>[4Fe-4S] cluster</name>
        <dbReference type="ChEBI" id="CHEBI:49883"/>
    </ligand>
</feature>
<feature type="short sequence motif" description="Cx2C motif 2" evidence="9">
    <location>
        <begin position="241"/>
        <end position="244"/>
    </location>
</feature>
<keyword evidence="7 9" id="KW-0411">Iron-sulfur</keyword>
<feature type="binding site" evidence="9">
    <location>
        <position position="203"/>
    </location>
    <ligand>
        <name>[2Fe-2S] cluster</name>
        <dbReference type="ChEBI" id="CHEBI:190135"/>
    </ligand>
</feature>
<feature type="binding site" evidence="9">
    <location>
        <position position="241"/>
    </location>
    <ligand>
        <name>[4Fe-4S] cluster</name>
        <dbReference type="ChEBI" id="CHEBI:49883"/>
    </ligand>
</feature>
<dbReference type="PANTHER" id="PTHR13273">
    <property type="entry name" value="ANAMORSIN"/>
    <property type="match status" value="1"/>
</dbReference>
<evidence type="ECO:0000256" key="1">
    <source>
        <dbReference type="ARBA" id="ARBA00001966"/>
    </source>
</evidence>
<keyword evidence="9" id="KW-0001">2Fe-2S</keyword>
<keyword evidence="12" id="KW-1185">Reference proteome</keyword>
<accession>A0AAV9J087</accession>
<evidence type="ECO:0000256" key="8">
    <source>
        <dbReference type="ARBA" id="ARBA00023128"/>
    </source>
</evidence>
<evidence type="ECO:0000256" key="5">
    <source>
        <dbReference type="ARBA" id="ARBA00022723"/>
    </source>
</evidence>
<feature type="binding site" evidence="9">
    <location>
        <position position="244"/>
    </location>
    <ligand>
        <name>[4Fe-4S] cluster</name>
        <dbReference type="ChEBI" id="CHEBI:49883"/>
    </ligand>
</feature>
<keyword evidence="6 9" id="KW-0408">Iron</keyword>
<protein>
    <recommendedName>
        <fullName evidence="9">Anamorsin homolog</fullName>
    </recommendedName>
    <alternativeName>
        <fullName evidence="9">Fe-S cluster assembly protein DRE2 homolog</fullName>
    </alternativeName>
</protein>
<feature type="region of interest" description="Fe-S binding site B" evidence="9">
    <location>
        <begin position="230"/>
        <end position="244"/>
    </location>
</feature>
<keyword evidence="3 9" id="KW-0004">4Fe-4S</keyword>
<feature type="binding site" evidence="9">
    <location>
        <position position="230"/>
    </location>
    <ligand>
        <name>[4Fe-4S] cluster</name>
        <dbReference type="ChEBI" id="CHEBI:49883"/>
    </ligand>
</feature>
<evidence type="ECO:0000313" key="12">
    <source>
        <dbReference type="Proteomes" id="UP001301350"/>
    </source>
</evidence>
<evidence type="ECO:0000256" key="9">
    <source>
        <dbReference type="HAMAP-Rule" id="MF_03115"/>
    </source>
</evidence>
<evidence type="ECO:0000256" key="4">
    <source>
        <dbReference type="ARBA" id="ARBA00022490"/>
    </source>
</evidence>
<dbReference type="GO" id="GO:0046872">
    <property type="term" value="F:metal ion binding"/>
    <property type="evidence" value="ECO:0007669"/>
    <property type="project" value="UniProtKB-KW"/>
</dbReference>
<feature type="domain" description="Anamorsin C-terminal" evidence="10">
    <location>
        <begin position="224"/>
        <end position="260"/>
    </location>
</feature>
<comment type="domain">
    <text evidence="9">The twin Cx2C motifs are involved in the recognition by the mitochondrial MIA40-ERV1 disulfide relay system. The formation of 2 disulfide bonds in the Cx2C motifs through dithiol/disulfide exchange reactions effectively traps the protein in the mitochondrial intermembrane space.</text>
</comment>
<evidence type="ECO:0000256" key="6">
    <source>
        <dbReference type="ARBA" id="ARBA00023004"/>
    </source>
</evidence>
<evidence type="ECO:0000256" key="7">
    <source>
        <dbReference type="ARBA" id="ARBA00023014"/>
    </source>
</evidence>
<feature type="binding site" evidence="9">
    <location>
        <position position="200"/>
    </location>
    <ligand>
        <name>[2Fe-2S] cluster</name>
        <dbReference type="ChEBI" id="CHEBI:190135"/>
    </ligand>
</feature>
<keyword evidence="5 9" id="KW-0479">Metal-binding</keyword>
<comment type="cofactor">
    <cofactor evidence="9">
        <name>[2Fe-2S] cluster</name>
        <dbReference type="ChEBI" id="CHEBI:190135"/>
    </cofactor>
</comment>
<comment type="caution">
    <text evidence="11">The sequence shown here is derived from an EMBL/GenBank/DDBJ whole genome shotgun (WGS) entry which is preliminary data.</text>
</comment>
<dbReference type="EMBL" id="JANCYW010000013">
    <property type="protein sequence ID" value="KAK4537701.1"/>
    <property type="molecule type" value="Genomic_DNA"/>
</dbReference>
<dbReference type="GO" id="GO:0005758">
    <property type="term" value="C:mitochondrial intermembrane space"/>
    <property type="evidence" value="ECO:0007669"/>
    <property type="project" value="UniProtKB-SubCell"/>
</dbReference>
<dbReference type="GO" id="GO:0016226">
    <property type="term" value="P:iron-sulfur cluster assembly"/>
    <property type="evidence" value="ECO:0007669"/>
    <property type="project" value="UniProtKB-UniRule"/>
</dbReference>
<dbReference type="GO" id="GO:0051539">
    <property type="term" value="F:4 iron, 4 sulfur cluster binding"/>
    <property type="evidence" value="ECO:0007669"/>
    <property type="project" value="UniProtKB-KW"/>
</dbReference>
<comment type="similarity">
    <text evidence="2 9">Belongs to the anamorsin family.</text>
</comment>
<comment type="subcellular location">
    <subcellularLocation>
        <location evidence="9">Cytoplasm</location>
    </subcellularLocation>
    <subcellularLocation>
        <location evidence="9">Mitochondrion intermembrane space</location>
    </subcellularLocation>
</comment>
<evidence type="ECO:0000256" key="2">
    <source>
        <dbReference type="ARBA" id="ARBA00008169"/>
    </source>
</evidence>
<keyword evidence="4 9" id="KW-0963">Cytoplasm</keyword>
<comment type="function">
    <text evidence="9">Component of the cytosolic iron-sulfur (Fe-S) protein assembly (CIA) machinery. Required for the maturation of extramitochondrial Fe-S proteins. Part of an electron transfer chain functioning in an early step of cytosolic Fe-S biogenesis, facilitating the de novo assembly of a [4Fe-4S] cluster on the cytosolic Fe-S scaffold complex. Electrons are transferred from NADPH via a FAD- and FMN-containing diflavin oxidoreductase. Together with the diflavin oxidoreductase, also required for the assembly of the diferric tyrosyl radical cofactor of ribonucleotide reductase (RNR), probably by providing electrons for reduction during radical cofactor maturation in the catalytic small subunit.</text>
</comment>
<name>A0AAV9J087_CYACA</name>